<evidence type="ECO:0000256" key="1">
    <source>
        <dbReference type="ARBA" id="ARBA00007151"/>
    </source>
</evidence>
<dbReference type="STRING" id="34475.A0A4Y9YB37"/>
<accession>A0A4Y9YB37</accession>
<evidence type="ECO:0000256" key="2">
    <source>
        <dbReference type="ARBA" id="ARBA00022980"/>
    </source>
</evidence>
<evidence type="ECO:0000313" key="6">
    <source>
        <dbReference type="EMBL" id="TFY59108.1"/>
    </source>
</evidence>
<dbReference type="InterPro" id="IPR036823">
    <property type="entry name" value="Ribosomal_uS7_dom_sf"/>
</dbReference>
<dbReference type="EMBL" id="SEKV01000320">
    <property type="protein sequence ID" value="TFY59108.1"/>
    <property type="molecule type" value="Genomic_DNA"/>
</dbReference>
<proteinExistence type="inferred from homology"/>
<reference evidence="6 7" key="1">
    <citation type="submission" date="2019-01" db="EMBL/GenBank/DDBJ databases">
        <title>Genome sequencing of the rare red list fungi Fomitopsis rosea.</title>
        <authorList>
            <person name="Buettner E."/>
            <person name="Kellner H."/>
        </authorList>
    </citation>
    <scope>NUCLEOTIDE SEQUENCE [LARGE SCALE GENOMIC DNA]</scope>
    <source>
        <strain evidence="6 7">DSM 105464</strain>
    </source>
</reference>
<evidence type="ECO:0000313" key="7">
    <source>
        <dbReference type="Proteomes" id="UP000298390"/>
    </source>
</evidence>
<comment type="similarity">
    <text evidence="1">Belongs to the universal ribosomal protein uS7 family.</text>
</comment>
<evidence type="ECO:0000259" key="5">
    <source>
        <dbReference type="Pfam" id="PF00177"/>
    </source>
</evidence>
<protein>
    <recommendedName>
        <fullName evidence="5">Small ribosomal subunit protein uS7 domain-containing protein</fullName>
    </recommendedName>
</protein>
<feature type="domain" description="Small ribosomal subunit protein uS7" evidence="5">
    <location>
        <begin position="96"/>
        <end position="232"/>
    </location>
</feature>
<organism evidence="6 7">
    <name type="scientific">Rhodofomes roseus</name>
    <dbReference type="NCBI Taxonomy" id="34475"/>
    <lineage>
        <taxon>Eukaryota</taxon>
        <taxon>Fungi</taxon>
        <taxon>Dikarya</taxon>
        <taxon>Basidiomycota</taxon>
        <taxon>Agaricomycotina</taxon>
        <taxon>Agaricomycetes</taxon>
        <taxon>Polyporales</taxon>
        <taxon>Rhodofomes</taxon>
    </lineage>
</organism>
<dbReference type="AlphaFoldDB" id="A0A4Y9YB37"/>
<dbReference type="SUPFAM" id="SSF47973">
    <property type="entry name" value="Ribosomal protein S7"/>
    <property type="match status" value="1"/>
</dbReference>
<comment type="caution">
    <text evidence="6">The sequence shown here is derived from an EMBL/GenBank/DDBJ whole genome shotgun (WGS) entry which is preliminary data.</text>
</comment>
<dbReference type="GO" id="GO:0005840">
    <property type="term" value="C:ribosome"/>
    <property type="evidence" value="ECO:0007669"/>
    <property type="project" value="UniProtKB-KW"/>
</dbReference>
<keyword evidence="3" id="KW-0687">Ribonucleoprotein</keyword>
<dbReference type="InterPro" id="IPR047988">
    <property type="entry name" value="Ribosomal_uS7m_fungi"/>
</dbReference>
<feature type="region of interest" description="Disordered" evidence="4">
    <location>
        <begin position="66"/>
        <end position="85"/>
    </location>
</feature>
<sequence length="249" mass="27676">MCGVNRSAPGKAGRALRQLVVRHNPSDALWPAAKCPQENVTGATSSQASNDNGIVDRETLVPAAEPLPVAPSPAAPRKTLHPTPETPIYIPPQYDPLLELIAGCINWKGEKQRARKIVSETLINIHMLTRAPPLPILRKAVEYVSPIMRNITIKLPSKNAVYPEPAPEKQRMLKAIRWILEASKTRPGFKLQDRLAREMIAIVEGAGKENMKELSPAYRMKEEVHKLAILNRGNVLKSRRHKMPDRGGR</sequence>
<dbReference type="GO" id="GO:1990904">
    <property type="term" value="C:ribonucleoprotein complex"/>
    <property type="evidence" value="ECO:0007669"/>
    <property type="project" value="UniProtKB-KW"/>
</dbReference>
<gene>
    <name evidence="6" type="ORF">EVJ58_g5991</name>
</gene>
<dbReference type="Gene3D" id="1.10.455.10">
    <property type="entry name" value="Ribosomal protein S7 domain"/>
    <property type="match status" value="1"/>
</dbReference>
<keyword evidence="2" id="KW-0689">Ribosomal protein</keyword>
<evidence type="ECO:0000256" key="3">
    <source>
        <dbReference type="ARBA" id="ARBA00023274"/>
    </source>
</evidence>
<evidence type="ECO:0000256" key="4">
    <source>
        <dbReference type="SAM" id="MobiDB-lite"/>
    </source>
</evidence>
<dbReference type="CDD" id="cd14868">
    <property type="entry name" value="uS7_Mitochondria_Fungi"/>
    <property type="match status" value="1"/>
</dbReference>
<dbReference type="InterPro" id="IPR023798">
    <property type="entry name" value="Ribosomal_uS7_dom"/>
</dbReference>
<name>A0A4Y9YB37_9APHY</name>
<dbReference type="Pfam" id="PF00177">
    <property type="entry name" value="Ribosomal_S7"/>
    <property type="match status" value="1"/>
</dbReference>
<dbReference type="Proteomes" id="UP000298390">
    <property type="component" value="Unassembled WGS sequence"/>
</dbReference>